<reference evidence="1 2" key="1">
    <citation type="journal article" date="2016" name="Int. J. Syst. Evol. Microbiol.">
        <title>Acidipila dinghuensis sp. nov., an acidobacterium isolated from forest soil.</title>
        <authorList>
            <person name="Jiang Y.W."/>
            <person name="Wang J."/>
            <person name="Chen M.H."/>
            <person name="Lv Y.Y."/>
            <person name="Qiu L.H."/>
        </authorList>
    </citation>
    <scope>NUCLEOTIDE SEQUENCE [LARGE SCALE GENOMIC DNA]</scope>
    <source>
        <strain evidence="1 2">DHOF10</strain>
    </source>
</reference>
<comment type="caution">
    <text evidence="1">The sequence shown here is derived from an EMBL/GenBank/DDBJ whole genome shotgun (WGS) entry which is preliminary data.</text>
</comment>
<dbReference type="AlphaFoldDB" id="A0A4Q1S9Y5"/>
<evidence type="ECO:0000313" key="1">
    <source>
        <dbReference type="EMBL" id="RXS93751.1"/>
    </source>
</evidence>
<accession>A0A4Q1S9Y5</accession>
<organism evidence="1 2">
    <name type="scientific">Silvibacterium dinghuense</name>
    <dbReference type="NCBI Taxonomy" id="1560006"/>
    <lineage>
        <taxon>Bacteria</taxon>
        <taxon>Pseudomonadati</taxon>
        <taxon>Acidobacteriota</taxon>
        <taxon>Terriglobia</taxon>
        <taxon>Terriglobales</taxon>
        <taxon>Acidobacteriaceae</taxon>
        <taxon>Silvibacterium</taxon>
    </lineage>
</organism>
<dbReference type="Proteomes" id="UP000290253">
    <property type="component" value="Unassembled WGS sequence"/>
</dbReference>
<dbReference type="NCBIfam" id="TIGR03435">
    <property type="entry name" value="Soli_TIGR03435"/>
    <property type="match status" value="1"/>
</dbReference>
<evidence type="ECO:0000313" key="2">
    <source>
        <dbReference type="Proteomes" id="UP000290253"/>
    </source>
</evidence>
<protein>
    <submittedName>
        <fullName evidence="1">TIGR03435 family protein</fullName>
    </submittedName>
</protein>
<proteinExistence type="predicted"/>
<dbReference type="InterPro" id="IPR017801">
    <property type="entry name" value="DUF3738"/>
</dbReference>
<gene>
    <name evidence="1" type="ORF">ESZ00_17025</name>
</gene>
<sequence length="323" mass="35459">MQESKATVRGTGYSRERGKRGMRRYNMRPLRFPPAEDRKCAMRTSGSRVLSAIFVFLLCCAASSWAQASAVAQGSGPCGAFSLTPDNTLAFDVAVIRPGDPSRDRVLFKANDYGKWEVEGVTLSTLIEEAYGVDSYQVEGIPPGLRQKRFDIRAKTLAAPGGGPVPRVDPNEAKRLQTLLADQFGVRLHCRVGEHKTAVLYRDPKHAAPPVSTLAVKDGRWREGHGSVTGKGVSFQVVVHEAGWALQEKVEDDTGLQGSYDFDLKWTPPGETSDDPDAKTFEQALYEAFGVRVKHEMRPLAVLVVDQAHMPQLEDGTQVSGRF</sequence>
<dbReference type="Pfam" id="PF12543">
    <property type="entry name" value="DUF3738"/>
    <property type="match status" value="1"/>
</dbReference>
<keyword evidence="2" id="KW-1185">Reference proteome</keyword>
<dbReference type="EMBL" id="SDMK01000004">
    <property type="protein sequence ID" value="RXS93751.1"/>
    <property type="molecule type" value="Genomic_DNA"/>
</dbReference>
<name>A0A4Q1S9Y5_9BACT</name>